<sequence length="381" mass="42445">MAEEDYVIVERETPTHHKLPPPPPSPSPSPPPTPRLTPHLFFPCEDNKTAHPTNPTTCRLLNLTDDWTQPISLPHLHNGTSVVCGASSNGYLMTLSPSADMHLLNPFTHHSLPLPSLLSFPSVIGFSSSSSSHPPSFVVDQAPTVPWDVIRRFFIKKAISFDRTTVVIYGDENSLAFVEVGERGVAWVPLGSTNKRYEDVVRRRDDGLVWAVTSDGEVEAWDLLSEPPRVVTRVVGGTELNPKCPAKRYLVESEEEELWQILGEVRYLFFDETGAKSRSLVRTKGFKVFKLRPDQNGWVRMSGVGDDRVLFLGNSESVSLPVEDVPGIRKGNRIYFTDDNKVPFGGHDTGVYDFDDDCIDEWSNESAASPAPVWVFSHTHV</sequence>
<name>A0AAV9BQS8_ACOGR</name>
<dbReference type="InterPro" id="IPR050942">
    <property type="entry name" value="F-box_BR-signaling"/>
</dbReference>
<keyword evidence="4" id="KW-1185">Reference proteome</keyword>
<evidence type="ECO:0000313" key="3">
    <source>
        <dbReference type="EMBL" id="KAK1278658.1"/>
    </source>
</evidence>
<protein>
    <recommendedName>
        <fullName evidence="2">KIB1-4 beta-propeller domain-containing protein</fullName>
    </recommendedName>
</protein>
<feature type="compositionally biased region" description="Pro residues" evidence="1">
    <location>
        <begin position="20"/>
        <end position="35"/>
    </location>
</feature>
<dbReference type="EMBL" id="JAUJYN010000002">
    <property type="protein sequence ID" value="KAK1278658.1"/>
    <property type="molecule type" value="Genomic_DNA"/>
</dbReference>
<comment type="caution">
    <text evidence="3">The sequence shown here is derived from an EMBL/GenBank/DDBJ whole genome shotgun (WGS) entry which is preliminary data.</text>
</comment>
<gene>
    <name evidence="3" type="ORF">QJS04_geneDACA017563</name>
</gene>
<evidence type="ECO:0000259" key="2">
    <source>
        <dbReference type="Pfam" id="PF03478"/>
    </source>
</evidence>
<dbReference type="AlphaFoldDB" id="A0AAV9BQS8"/>
<dbReference type="PANTHER" id="PTHR44259:SF114">
    <property type="entry name" value="OS06G0707300 PROTEIN"/>
    <property type="match status" value="1"/>
</dbReference>
<accession>A0AAV9BQS8</accession>
<evidence type="ECO:0000256" key="1">
    <source>
        <dbReference type="SAM" id="MobiDB-lite"/>
    </source>
</evidence>
<proteinExistence type="predicted"/>
<organism evidence="3 4">
    <name type="scientific">Acorus gramineus</name>
    <name type="common">Dwarf sweet flag</name>
    <dbReference type="NCBI Taxonomy" id="55184"/>
    <lineage>
        <taxon>Eukaryota</taxon>
        <taxon>Viridiplantae</taxon>
        <taxon>Streptophyta</taxon>
        <taxon>Embryophyta</taxon>
        <taxon>Tracheophyta</taxon>
        <taxon>Spermatophyta</taxon>
        <taxon>Magnoliopsida</taxon>
        <taxon>Liliopsida</taxon>
        <taxon>Acoraceae</taxon>
        <taxon>Acorus</taxon>
    </lineage>
</organism>
<dbReference type="PANTHER" id="PTHR44259">
    <property type="entry name" value="OS07G0183000 PROTEIN-RELATED"/>
    <property type="match status" value="1"/>
</dbReference>
<dbReference type="InterPro" id="IPR005174">
    <property type="entry name" value="KIB1-4_b-propeller"/>
</dbReference>
<reference evidence="3" key="2">
    <citation type="submission" date="2023-06" db="EMBL/GenBank/DDBJ databases">
        <authorList>
            <person name="Ma L."/>
            <person name="Liu K.-W."/>
            <person name="Li Z."/>
            <person name="Hsiao Y.-Y."/>
            <person name="Qi Y."/>
            <person name="Fu T."/>
            <person name="Tang G."/>
            <person name="Zhang D."/>
            <person name="Sun W.-H."/>
            <person name="Liu D.-K."/>
            <person name="Li Y."/>
            <person name="Chen G.-Z."/>
            <person name="Liu X.-D."/>
            <person name="Liao X.-Y."/>
            <person name="Jiang Y.-T."/>
            <person name="Yu X."/>
            <person name="Hao Y."/>
            <person name="Huang J."/>
            <person name="Zhao X.-W."/>
            <person name="Ke S."/>
            <person name="Chen Y.-Y."/>
            <person name="Wu W.-L."/>
            <person name="Hsu J.-L."/>
            <person name="Lin Y.-F."/>
            <person name="Huang M.-D."/>
            <person name="Li C.-Y."/>
            <person name="Huang L."/>
            <person name="Wang Z.-W."/>
            <person name="Zhao X."/>
            <person name="Zhong W.-Y."/>
            <person name="Peng D.-H."/>
            <person name="Ahmad S."/>
            <person name="Lan S."/>
            <person name="Zhang J.-S."/>
            <person name="Tsai W.-C."/>
            <person name="Van De Peer Y."/>
            <person name="Liu Z.-J."/>
        </authorList>
    </citation>
    <scope>NUCLEOTIDE SEQUENCE</scope>
    <source>
        <strain evidence="3">SCP</strain>
        <tissue evidence="3">Leaves</tissue>
    </source>
</reference>
<feature type="region of interest" description="Disordered" evidence="1">
    <location>
        <begin position="1"/>
        <end position="37"/>
    </location>
</feature>
<dbReference type="Pfam" id="PF03478">
    <property type="entry name" value="Beta-prop_KIB1-4"/>
    <property type="match status" value="1"/>
</dbReference>
<evidence type="ECO:0000313" key="4">
    <source>
        <dbReference type="Proteomes" id="UP001179952"/>
    </source>
</evidence>
<dbReference type="Proteomes" id="UP001179952">
    <property type="component" value="Unassembled WGS sequence"/>
</dbReference>
<reference evidence="3" key="1">
    <citation type="journal article" date="2023" name="Nat. Commun.">
        <title>Diploid and tetraploid genomes of Acorus and the evolution of monocots.</title>
        <authorList>
            <person name="Ma L."/>
            <person name="Liu K.W."/>
            <person name="Li Z."/>
            <person name="Hsiao Y.Y."/>
            <person name="Qi Y."/>
            <person name="Fu T."/>
            <person name="Tang G.D."/>
            <person name="Zhang D."/>
            <person name="Sun W.H."/>
            <person name="Liu D.K."/>
            <person name="Li Y."/>
            <person name="Chen G.Z."/>
            <person name="Liu X.D."/>
            <person name="Liao X.Y."/>
            <person name="Jiang Y.T."/>
            <person name="Yu X."/>
            <person name="Hao Y."/>
            <person name="Huang J."/>
            <person name="Zhao X.W."/>
            <person name="Ke S."/>
            <person name="Chen Y.Y."/>
            <person name="Wu W.L."/>
            <person name="Hsu J.L."/>
            <person name="Lin Y.F."/>
            <person name="Huang M.D."/>
            <person name="Li C.Y."/>
            <person name="Huang L."/>
            <person name="Wang Z.W."/>
            <person name="Zhao X."/>
            <person name="Zhong W.Y."/>
            <person name="Peng D.H."/>
            <person name="Ahmad S."/>
            <person name="Lan S."/>
            <person name="Zhang J.S."/>
            <person name="Tsai W.C."/>
            <person name="Van de Peer Y."/>
            <person name="Liu Z.J."/>
        </authorList>
    </citation>
    <scope>NUCLEOTIDE SEQUENCE</scope>
    <source>
        <strain evidence="3">SCP</strain>
    </source>
</reference>
<feature type="domain" description="KIB1-4 beta-propeller" evidence="2">
    <location>
        <begin position="61"/>
        <end position="353"/>
    </location>
</feature>